<dbReference type="InterPro" id="IPR016181">
    <property type="entry name" value="Acyl_CoA_acyltransferase"/>
</dbReference>
<dbReference type="GO" id="GO:0016747">
    <property type="term" value="F:acyltransferase activity, transferring groups other than amino-acyl groups"/>
    <property type="evidence" value="ECO:0007669"/>
    <property type="project" value="InterPro"/>
</dbReference>
<keyword evidence="1 4" id="KW-0808">Transferase</keyword>
<dbReference type="AlphaFoldDB" id="A0A7J0BGM5"/>
<proteinExistence type="predicted"/>
<sequence>MIITPATKQDHSELIAIWEASVRATHHFLNNADIESLRPLILDQYFDAVTLQCARNEQGTILGFCGVAENNLEMLFIHPDHFGKGAGKALCRHAIQKMGVTSVDVNEQNPKATDFYKHMGFVITGRSAMDGQGNPFPLLHMALG</sequence>
<evidence type="ECO:0000259" key="3">
    <source>
        <dbReference type="PROSITE" id="PS51186"/>
    </source>
</evidence>
<name>A0A7J0BGM5_9BACT</name>
<comment type="caution">
    <text evidence="4">The sequence shown here is derived from an EMBL/GenBank/DDBJ whole genome shotgun (WGS) entry which is preliminary data.</text>
</comment>
<keyword evidence="2" id="KW-0012">Acyltransferase</keyword>
<protein>
    <submittedName>
        <fullName evidence="4">GCN5 family N-acetyltransferase</fullName>
    </submittedName>
</protein>
<dbReference type="RefSeq" id="WP_174404050.1">
    <property type="nucleotide sequence ID" value="NZ_BLVO01000005.1"/>
</dbReference>
<keyword evidence="5" id="KW-1185">Reference proteome</keyword>
<dbReference type="SUPFAM" id="SSF55729">
    <property type="entry name" value="Acyl-CoA N-acyltransferases (Nat)"/>
    <property type="match status" value="1"/>
</dbReference>
<organism evidence="4 5">
    <name type="scientific">Desulfovibrio subterraneus</name>
    <dbReference type="NCBI Taxonomy" id="2718620"/>
    <lineage>
        <taxon>Bacteria</taxon>
        <taxon>Pseudomonadati</taxon>
        <taxon>Thermodesulfobacteriota</taxon>
        <taxon>Desulfovibrionia</taxon>
        <taxon>Desulfovibrionales</taxon>
        <taxon>Desulfovibrionaceae</taxon>
        <taxon>Desulfovibrio</taxon>
    </lineage>
</organism>
<dbReference type="InterPro" id="IPR000182">
    <property type="entry name" value="GNAT_dom"/>
</dbReference>
<evidence type="ECO:0000256" key="2">
    <source>
        <dbReference type="ARBA" id="ARBA00023315"/>
    </source>
</evidence>
<dbReference type="PROSITE" id="PS51186">
    <property type="entry name" value="GNAT"/>
    <property type="match status" value="1"/>
</dbReference>
<dbReference type="PANTHER" id="PTHR43800:SF1">
    <property type="entry name" value="PEPTIDYL-LYSINE N-ACETYLTRANSFERASE YJAB"/>
    <property type="match status" value="1"/>
</dbReference>
<dbReference type="Gene3D" id="3.40.630.30">
    <property type="match status" value="1"/>
</dbReference>
<evidence type="ECO:0000256" key="1">
    <source>
        <dbReference type="ARBA" id="ARBA00022679"/>
    </source>
</evidence>
<evidence type="ECO:0000313" key="5">
    <source>
        <dbReference type="Proteomes" id="UP000503840"/>
    </source>
</evidence>
<dbReference type="EMBL" id="BLVO01000005">
    <property type="protein sequence ID" value="GFM32342.1"/>
    <property type="molecule type" value="Genomic_DNA"/>
</dbReference>
<reference evidence="4 5" key="1">
    <citation type="submission" date="2020-05" db="EMBL/GenBank/DDBJ databases">
        <title>Draft genome sequence of Desulfovibrio sp. strain HN2T.</title>
        <authorList>
            <person name="Ueno A."/>
            <person name="Tamazawa S."/>
            <person name="Tamamura S."/>
            <person name="Murakami T."/>
            <person name="Kiyama T."/>
            <person name="Inomata H."/>
            <person name="Amano Y."/>
            <person name="Miyakawa K."/>
            <person name="Tamaki H."/>
            <person name="Naganuma T."/>
            <person name="Kaneko K."/>
        </authorList>
    </citation>
    <scope>NUCLEOTIDE SEQUENCE [LARGE SCALE GENOMIC DNA]</scope>
    <source>
        <strain evidence="4 5">HN2</strain>
    </source>
</reference>
<dbReference type="CDD" id="cd04301">
    <property type="entry name" value="NAT_SF"/>
    <property type="match status" value="1"/>
</dbReference>
<feature type="domain" description="N-acetyltransferase" evidence="3">
    <location>
        <begin position="1"/>
        <end position="143"/>
    </location>
</feature>
<dbReference type="PANTHER" id="PTHR43800">
    <property type="entry name" value="PEPTIDYL-LYSINE N-ACETYLTRANSFERASE YJAB"/>
    <property type="match status" value="1"/>
</dbReference>
<gene>
    <name evidence="4" type="ORF">DSM101010T_07070</name>
</gene>
<accession>A0A7J0BGM5</accession>
<evidence type="ECO:0000313" key="4">
    <source>
        <dbReference type="EMBL" id="GFM32342.1"/>
    </source>
</evidence>
<dbReference type="Pfam" id="PF13508">
    <property type="entry name" value="Acetyltransf_7"/>
    <property type="match status" value="1"/>
</dbReference>
<dbReference type="Proteomes" id="UP000503840">
    <property type="component" value="Unassembled WGS sequence"/>
</dbReference>